<dbReference type="Pfam" id="PF23562">
    <property type="entry name" value="AMP-binding_C_3"/>
    <property type="match status" value="1"/>
</dbReference>
<dbReference type="Gene3D" id="3.40.50.12780">
    <property type="entry name" value="N-terminal domain of ligase-like"/>
    <property type="match status" value="1"/>
</dbReference>
<evidence type="ECO:0000256" key="2">
    <source>
        <dbReference type="ARBA" id="ARBA00022598"/>
    </source>
</evidence>
<dbReference type="AlphaFoldDB" id="A0A2A9CXS4"/>
<evidence type="ECO:0000256" key="1">
    <source>
        <dbReference type="ARBA" id="ARBA00006432"/>
    </source>
</evidence>
<accession>A0A2A9CXS4</accession>
<evidence type="ECO:0000256" key="5">
    <source>
        <dbReference type="ARBA" id="ARBA00032875"/>
    </source>
</evidence>
<dbReference type="InterPro" id="IPR042099">
    <property type="entry name" value="ANL_N_sf"/>
</dbReference>
<gene>
    <name evidence="7" type="ORF">ATL40_0796</name>
</gene>
<comment type="similarity">
    <text evidence="1">Belongs to the ATP-dependent AMP-binding enzyme family.</text>
</comment>
<dbReference type="GO" id="GO:0004467">
    <property type="term" value="F:long-chain fatty acid-CoA ligase activity"/>
    <property type="evidence" value="ECO:0007669"/>
    <property type="project" value="TreeGrafter"/>
</dbReference>
<evidence type="ECO:0000313" key="8">
    <source>
        <dbReference type="Proteomes" id="UP000224915"/>
    </source>
</evidence>
<dbReference type="PROSITE" id="PS00455">
    <property type="entry name" value="AMP_BINDING"/>
    <property type="match status" value="1"/>
</dbReference>
<reference evidence="7 8" key="1">
    <citation type="submission" date="2017-10" db="EMBL/GenBank/DDBJ databases">
        <title>Sequencing the genomes of 1000 actinobacteria strains.</title>
        <authorList>
            <person name="Klenk H.-P."/>
        </authorList>
    </citation>
    <scope>NUCLEOTIDE SEQUENCE [LARGE SCALE GENOMIC DNA]</scope>
    <source>
        <strain evidence="7 8">DSM 21801</strain>
    </source>
</reference>
<comment type="caution">
    <text evidence="7">The sequence shown here is derived from an EMBL/GenBank/DDBJ whole genome shotgun (WGS) entry which is preliminary data.</text>
</comment>
<dbReference type="PANTHER" id="PTHR43272">
    <property type="entry name" value="LONG-CHAIN-FATTY-ACID--COA LIGASE"/>
    <property type="match status" value="1"/>
</dbReference>
<dbReference type="Proteomes" id="UP000224915">
    <property type="component" value="Unassembled WGS sequence"/>
</dbReference>
<dbReference type="InterPro" id="IPR020845">
    <property type="entry name" value="AMP-binding_CS"/>
</dbReference>
<protein>
    <recommendedName>
        <fullName evidence="5">Acyl-CoA synthetase</fullName>
    </recommendedName>
</protein>
<proteinExistence type="inferred from homology"/>
<dbReference type="RefSeq" id="WP_098470264.1">
    <property type="nucleotide sequence ID" value="NZ_PDJD01000001.1"/>
</dbReference>
<keyword evidence="4" id="KW-0443">Lipid metabolism</keyword>
<keyword evidence="8" id="KW-1185">Reference proteome</keyword>
<organism evidence="7 8">
    <name type="scientific">Serinibacter salmoneus</name>
    <dbReference type="NCBI Taxonomy" id="556530"/>
    <lineage>
        <taxon>Bacteria</taxon>
        <taxon>Bacillati</taxon>
        <taxon>Actinomycetota</taxon>
        <taxon>Actinomycetes</taxon>
        <taxon>Micrococcales</taxon>
        <taxon>Beutenbergiaceae</taxon>
        <taxon>Serinibacter</taxon>
    </lineage>
</organism>
<dbReference type="OrthoDB" id="9803968at2"/>
<evidence type="ECO:0000313" key="7">
    <source>
        <dbReference type="EMBL" id="PFG19238.1"/>
    </source>
</evidence>
<dbReference type="CDD" id="cd05907">
    <property type="entry name" value="VL_LC_FACS_like"/>
    <property type="match status" value="1"/>
</dbReference>
<dbReference type="GO" id="GO:0016020">
    <property type="term" value="C:membrane"/>
    <property type="evidence" value="ECO:0007669"/>
    <property type="project" value="TreeGrafter"/>
</dbReference>
<evidence type="ECO:0000259" key="6">
    <source>
        <dbReference type="Pfam" id="PF00501"/>
    </source>
</evidence>
<keyword evidence="2" id="KW-0436">Ligase</keyword>
<feature type="domain" description="AMP-dependent synthetase/ligase" evidence="6">
    <location>
        <begin position="23"/>
        <end position="423"/>
    </location>
</feature>
<keyword evidence="3" id="KW-0276">Fatty acid metabolism</keyword>
<dbReference type="PANTHER" id="PTHR43272:SF32">
    <property type="entry name" value="AMP-DEPENDENT SYNTHETASE_LIGASE DOMAIN-CONTAINING PROTEIN"/>
    <property type="match status" value="1"/>
</dbReference>
<evidence type="ECO:0000256" key="3">
    <source>
        <dbReference type="ARBA" id="ARBA00022832"/>
    </source>
</evidence>
<dbReference type="InterPro" id="IPR000873">
    <property type="entry name" value="AMP-dep_synth/lig_dom"/>
</dbReference>
<dbReference type="Pfam" id="PF00501">
    <property type="entry name" value="AMP-binding"/>
    <property type="match status" value="1"/>
</dbReference>
<evidence type="ECO:0000256" key="4">
    <source>
        <dbReference type="ARBA" id="ARBA00023098"/>
    </source>
</evidence>
<dbReference type="SUPFAM" id="SSF56801">
    <property type="entry name" value="Acetyl-CoA synthetase-like"/>
    <property type="match status" value="1"/>
</dbReference>
<sequence>MLQTYSSPTVVPLEPEMSIPGALRRRARTTPDQVIVERHVDGAWQPRTAREFYEEVLDLARGLVAWGLEPGEKVGIMGHTSYEWTLADFAIWSAGGIPVSIYETSSPEQIAWIGTDSELVLVMAESEQLAERVRQAGVPHIRDVQLFGDIPALVGAGVEVEIAEVVRRTEALAGGDLATIIYTSGTTGQPKGVELAHQSFLYLAQNGARSSLHVLLDDPSYRTLLFMPLAHVFARFIEVLCITEAGILGHAPGAKHLVADMQSFRPTFLLAVPRVFEKVFNSAQQSAATGVRKRLFSLATKTAITYSRALDTPVGPSRALKAQHAVAMRLVLNRIREAMGGQLQWAISGGAPLGERLGHFYRGIGVTVLEGYGMTETTAPTTVNIPEHVAIGTVGPAYAGTEIGIADDGEIVVRGPHVFMRYHNNPEATAEAFTPEGWLRTGDLGSIDELGRLRITGRRKELIITAGGKNVSPAVLEDRFRGHPLVSNVVVVGDQRPYIGALVTLDEEMLPGWLEGKGLPKMTMAEARHHPEVRDSLARAARRANRAVSRAESIRRIVILEGDFTEHNGYLTPSLKVKRNLVLKDFAGAIDELYAASVDSIEVTPADTTSD</sequence>
<dbReference type="EMBL" id="PDJD01000001">
    <property type="protein sequence ID" value="PFG19238.1"/>
    <property type="molecule type" value="Genomic_DNA"/>
</dbReference>
<name>A0A2A9CXS4_9MICO</name>